<evidence type="ECO:0000313" key="4">
    <source>
        <dbReference type="Proteomes" id="UP000054630"/>
    </source>
</evidence>
<accession>A0A0V0SKT6</accession>
<dbReference type="PROSITE" id="PS50041">
    <property type="entry name" value="C_TYPE_LECTIN_2"/>
    <property type="match status" value="1"/>
</dbReference>
<keyword evidence="1" id="KW-0472">Membrane</keyword>
<feature type="transmembrane region" description="Helical" evidence="1">
    <location>
        <begin position="36"/>
        <end position="60"/>
    </location>
</feature>
<dbReference type="CDD" id="cd00037">
    <property type="entry name" value="CLECT"/>
    <property type="match status" value="1"/>
</dbReference>
<organism evidence="3 4">
    <name type="scientific">Trichinella nelsoni</name>
    <dbReference type="NCBI Taxonomy" id="6336"/>
    <lineage>
        <taxon>Eukaryota</taxon>
        <taxon>Metazoa</taxon>
        <taxon>Ecdysozoa</taxon>
        <taxon>Nematoda</taxon>
        <taxon>Enoplea</taxon>
        <taxon>Dorylaimia</taxon>
        <taxon>Trichinellida</taxon>
        <taxon>Trichinellidae</taxon>
        <taxon>Trichinella</taxon>
    </lineage>
</organism>
<dbReference type="OrthoDB" id="406096at2759"/>
<dbReference type="InterPro" id="IPR016187">
    <property type="entry name" value="CTDL_fold"/>
</dbReference>
<comment type="caution">
    <text evidence="3">The sequence shown here is derived from an EMBL/GenBank/DDBJ whole genome shotgun (WGS) entry which is preliminary data.</text>
</comment>
<evidence type="ECO:0000259" key="2">
    <source>
        <dbReference type="PROSITE" id="PS50041"/>
    </source>
</evidence>
<reference evidence="3 4" key="1">
    <citation type="submission" date="2015-01" db="EMBL/GenBank/DDBJ databases">
        <title>Evolution of Trichinella species and genotypes.</title>
        <authorList>
            <person name="Korhonen P.K."/>
            <person name="Edoardo P."/>
            <person name="Giuseppe L.R."/>
            <person name="Gasser R.B."/>
        </authorList>
    </citation>
    <scope>NUCLEOTIDE SEQUENCE [LARGE SCALE GENOMIC DNA]</scope>
    <source>
        <strain evidence="3">ISS37</strain>
    </source>
</reference>
<evidence type="ECO:0000313" key="3">
    <source>
        <dbReference type="EMBL" id="KRX27306.1"/>
    </source>
</evidence>
<dbReference type="Gene3D" id="3.10.100.10">
    <property type="entry name" value="Mannose-Binding Protein A, subunit A"/>
    <property type="match status" value="1"/>
</dbReference>
<dbReference type="InterPro" id="IPR001304">
    <property type="entry name" value="C-type_lectin-like"/>
</dbReference>
<dbReference type="SUPFAM" id="SSF56436">
    <property type="entry name" value="C-type lectin-like"/>
    <property type="match status" value="1"/>
</dbReference>
<dbReference type="EMBL" id="JYDL01000004">
    <property type="protein sequence ID" value="KRX27306.1"/>
    <property type="molecule type" value="Genomic_DNA"/>
</dbReference>
<protein>
    <recommendedName>
        <fullName evidence="2">C-type lectin domain-containing protein</fullName>
    </recommendedName>
</protein>
<evidence type="ECO:0000256" key="1">
    <source>
        <dbReference type="SAM" id="Phobius"/>
    </source>
</evidence>
<dbReference type="Pfam" id="PF00059">
    <property type="entry name" value="Lectin_C"/>
    <property type="match status" value="1"/>
</dbReference>
<sequence>MCYRLLPCSTSRESGERASKQAAINSGFFFSLAKRCIFLSPNMLLMFFVGFNAITAAPLYNRSTADFLAPKRWESNKPTSTAETAARVEHLQLQSFIWNNISYIFYDQPTMQFLDAERECEKFGKNLFVPSSVEELNSIANIVPEGKCFWIGMNYNGDNFIWLRNWGANIDNLPFQISDDEGYGHVSEENCLSCHVERNAMVVELHWAKCDTKRPFLCQQMPQS</sequence>
<dbReference type="SMART" id="SM00034">
    <property type="entry name" value="CLECT"/>
    <property type="match status" value="1"/>
</dbReference>
<gene>
    <name evidence="3" type="ORF">T07_1891</name>
</gene>
<keyword evidence="1" id="KW-1133">Transmembrane helix</keyword>
<name>A0A0V0SKT6_9BILA</name>
<proteinExistence type="predicted"/>
<feature type="domain" description="C-type lectin" evidence="2">
    <location>
        <begin position="98"/>
        <end position="219"/>
    </location>
</feature>
<keyword evidence="4" id="KW-1185">Reference proteome</keyword>
<keyword evidence="1" id="KW-0812">Transmembrane</keyword>
<dbReference type="Proteomes" id="UP000054630">
    <property type="component" value="Unassembled WGS sequence"/>
</dbReference>
<dbReference type="AlphaFoldDB" id="A0A0V0SKT6"/>
<dbReference type="InterPro" id="IPR016186">
    <property type="entry name" value="C-type_lectin-like/link_sf"/>
</dbReference>